<dbReference type="Proteomes" id="UP000748752">
    <property type="component" value="Unassembled WGS sequence"/>
</dbReference>
<dbReference type="EMBL" id="NRRV01000048">
    <property type="protein sequence ID" value="MBK1632468.1"/>
    <property type="molecule type" value="Genomic_DNA"/>
</dbReference>
<evidence type="ECO:0000259" key="1">
    <source>
        <dbReference type="Pfam" id="PF05685"/>
    </source>
</evidence>
<dbReference type="Pfam" id="PF05685">
    <property type="entry name" value="Uma2"/>
    <property type="match status" value="1"/>
</dbReference>
<dbReference type="CDD" id="cd06260">
    <property type="entry name" value="DUF820-like"/>
    <property type="match status" value="1"/>
</dbReference>
<reference evidence="2 3" key="1">
    <citation type="journal article" date="2020" name="Microorganisms">
        <title>Osmotic Adaptation and Compatible Solute Biosynthesis of Phototrophic Bacteria as Revealed from Genome Analyses.</title>
        <authorList>
            <person name="Imhoff J.F."/>
            <person name="Rahn T."/>
            <person name="Kunzel S."/>
            <person name="Keller A."/>
            <person name="Neulinger S.C."/>
        </authorList>
    </citation>
    <scope>NUCLEOTIDE SEQUENCE [LARGE SCALE GENOMIC DNA]</scope>
    <source>
        <strain evidence="2 3">DSM 6210</strain>
    </source>
</reference>
<dbReference type="PANTHER" id="PTHR34107">
    <property type="entry name" value="SLL0198 PROTEIN-RELATED"/>
    <property type="match status" value="1"/>
</dbReference>
<accession>A0ABS1CKV2</accession>
<proteinExistence type="predicted"/>
<gene>
    <name evidence="2" type="ORF">CKO31_17320</name>
</gene>
<dbReference type="InterPro" id="IPR011335">
    <property type="entry name" value="Restrct_endonuc-II-like"/>
</dbReference>
<dbReference type="SUPFAM" id="SSF52980">
    <property type="entry name" value="Restriction endonuclease-like"/>
    <property type="match status" value="1"/>
</dbReference>
<dbReference type="Gene3D" id="3.90.1570.10">
    <property type="entry name" value="tt1808, chain A"/>
    <property type="match status" value="1"/>
</dbReference>
<comment type="caution">
    <text evidence="2">The sequence shown here is derived from an EMBL/GenBank/DDBJ whole genome shotgun (WGS) entry which is preliminary data.</text>
</comment>
<evidence type="ECO:0000313" key="3">
    <source>
        <dbReference type="Proteomes" id="UP000748752"/>
    </source>
</evidence>
<dbReference type="RefSeq" id="WP_200240055.1">
    <property type="nucleotide sequence ID" value="NZ_NRRV01000048.1"/>
</dbReference>
<feature type="domain" description="Putative restriction endonuclease" evidence="1">
    <location>
        <begin position="10"/>
        <end position="173"/>
    </location>
</feature>
<keyword evidence="3" id="KW-1185">Reference proteome</keyword>
<evidence type="ECO:0000313" key="2">
    <source>
        <dbReference type="EMBL" id="MBK1632468.1"/>
    </source>
</evidence>
<dbReference type="InterPro" id="IPR012296">
    <property type="entry name" value="Nuclease_put_TT1808"/>
</dbReference>
<protein>
    <recommendedName>
        <fullName evidence="1">Putative restriction endonuclease domain-containing protein</fullName>
    </recommendedName>
</protein>
<name>A0ABS1CKV2_9GAMM</name>
<dbReference type="InterPro" id="IPR008538">
    <property type="entry name" value="Uma2"/>
</dbReference>
<dbReference type="PANTHER" id="PTHR34107:SF4">
    <property type="entry name" value="SLL1222 PROTEIN"/>
    <property type="match status" value="1"/>
</dbReference>
<organism evidence="2 3">
    <name type="scientific">Thiohalocapsa halophila</name>
    <dbReference type="NCBI Taxonomy" id="69359"/>
    <lineage>
        <taxon>Bacteria</taxon>
        <taxon>Pseudomonadati</taxon>
        <taxon>Pseudomonadota</taxon>
        <taxon>Gammaproteobacteria</taxon>
        <taxon>Chromatiales</taxon>
        <taxon>Chromatiaceae</taxon>
        <taxon>Thiohalocapsa</taxon>
    </lineage>
</organism>
<sequence>MHARAESSLYQQLESLPPGLIGEILNGQLHTQPRPTGRHAYAASALVAELFTSFSKGRGGRGGWWIIDEPELHLLEDVEVDVPDIAGWRRERMPSVPDGHRFTVVPDWVCEILSSSTESKDREIKLPIYARFGVAFAWPLDPRKRTLETDALDDGAWRETGRFADRDQVRAPPFDAVVIALDGLWAA</sequence>